<evidence type="ECO:0000313" key="3">
    <source>
        <dbReference type="EMBL" id="KJS61008.1"/>
    </source>
</evidence>
<keyword evidence="2" id="KW-0812">Transmembrane</keyword>
<dbReference type="EMBL" id="JZKH01000033">
    <property type="protein sequence ID" value="KJS61008.1"/>
    <property type="molecule type" value="Genomic_DNA"/>
</dbReference>
<comment type="caution">
    <text evidence="3">The sequence shown here is derived from an EMBL/GenBank/DDBJ whole genome shotgun (WGS) entry which is preliminary data.</text>
</comment>
<proteinExistence type="predicted"/>
<keyword evidence="4" id="KW-1185">Reference proteome</keyword>
<sequence>MRQVGGGVERTVLPARIEPLPDGPEAVVAPAPYSRPRGTRGRVRQQGQGGRVKRRPRPETDVLVAICVVGALSGAASAAAAWAVPGPPRPTTALVCLLAFASALNSGVVLSEPVLHRAAGRRNEPAVPR</sequence>
<dbReference type="PATRIC" id="fig|359131.3.peg.4160"/>
<name>A0A0F2TCT7_STRR3</name>
<evidence type="ECO:0000313" key="4">
    <source>
        <dbReference type="Proteomes" id="UP000033699"/>
    </source>
</evidence>
<reference evidence="3 4" key="1">
    <citation type="submission" date="2015-02" db="EMBL/GenBank/DDBJ databases">
        <authorList>
            <person name="Ju K.-S."/>
            <person name="Doroghazi J.R."/>
            <person name="Metcalf W."/>
        </authorList>
    </citation>
    <scope>NUCLEOTIDE SEQUENCE [LARGE SCALE GENOMIC DNA]</scope>
    <source>
        <strain evidence="3 4">ATCC 31215</strain>
    </source>
</reference>
<dbReference type="Proteomes" id="UP000033699">
    <property type="component" value="Unassembled WGS sequence"/>
</dbReference>
<accession>A0A0F2TCT7</accession>
<evidence type="ECO:0000256" key="2">
    <source>
        <dbReference type="SAM" id="Phobius"/>
    </source>
</evidence>
<keyword evidence="2" id="KW-1133">Transmembrane helix</keyword>
<evidence type="ECO:0000256" key="1">
    <source>
        <dbReference type="SAM" id="MobiDB-lite"/>
    </source>
</evidence>
<feature type="transmembrane region" description="Helical" evidence="2">
    <location>
        <begin position="90"/>
        <end position="111"/>
    </location>
</feature>
<feature type="transmembrane region" description="Helical" evidence="2">
    <location>
        <begin position="62"/>
        <end position="84"/>
    </location>
</feature>
<organism evidence="3 4">
    <name type="scientific">Streptomyces rubellomurinus (strain ATCC 31215)</name>
    <dbReference type="NCBI Taxonomy" id="359131"/>
    <lineage>
        <taxon>Bacteria</taxon>
        <taxon>Bacillati</taxon>
        <taxon>Actinomycetota</taxon>
        <taxon>Actinomycetes</taxon>
        <taxon>Kitasatosporales</taxon>
        <taxon>Streptomycetaceae</taxon>
        <taxon>Streptomyces</taxon>
    </lineage>
</organism>
<feature type="region of interest" description="Disordered" evidence="1">
    <location>
        <begin position="19"/>
        <end position="56"/>
    </location>
</feature>
<keyword evidence="2" id="KW-0472">Membrane</keyword>
<dbReference type="AlphaFoldDB" id="A0A0F2TCT7"/>
<gene>
    <name evidence="3" type="ORF">VM95_17845</name>
</gene>
<protein>
    <submittedName>
        <fullName evidence="3">Uncharacterized protein</fullName>
    </submittedName>
</protein>